<evidence type="ECO:0000256" key="2">
    <source>
        <dbReference type="SAM" id="Phobius"/>
    </source>
</evidence>
<feature type="domain" description="PAC" evidence="4">
    <location>
        <begin position="656"/>
        <end position="710"/>
    </location>
</feature>
<dbReference type="InterPro" id="IPR001633">
    <property type="entry name" value="EAL_dom"/>
</dbReference>
<dbReference type="CDD" id="cd18774">
    <property type="entry name" value="PDC2_HK_sensor"/>
    <property type="match status" value="1"/>
</dbReference>
<feature type="domain" description="PAS" evidence="3">
    <location>
        <begin position="585"/>
        <end position="630"/>
    </location>
</feature>
<keyword evidence="8" id="KW-1185">Reference proteome</keyword>
<dbReference type="SMART" id="SM00267">
    <property type="entry name" value="GGDEF"/>
    <property type="match status" value="1"/>
</dbReference>
<dbReference type="EMBL" id="JAYDCJ010000003">
    <property type="protein sequence ID" value="MEA1080236.1"/>
    <property type="molecule type" value="Genomic_DNA"/>
</dbReference>
<dbReference type="Gene3D" id="3.20.20.450">
    <property type="entry name" value="EAL domain"/>
    <property type="match status" value="1"/>
</dbReference>
<dbReference type="InterPro" id="IPR000014">
    <property type="entry name" value="PAS"/>
</dbReference>
<dbReference type="SMART" id="SM00086">
    <property type="entry name" value="PAC"/>
    <property type="match status" value="4"/>
</dbReference>
<dbReference type="SUPFAM" id="SSF55073">
    <property type="entry name" value="Nucleotide cyclase"/>
    <property type="match status" value="1"/>
</dbReference>
<feature type="domain" description="GGDEF" evidence="6">
    <location>
        <begin position="741"/>
        <end position="876"/>
    </location>
</feature>
<evidence type="ECO:0000313" key="8">
    <source>
        <dbReference type="Proteomes" id="UP001305746"/>
    </source>
</evidence>
<protein>
    <submittedName>
        <fullName evidence="7">EAL domain-containing protein</fullName>
    </submittedName>
</protein>
<accession>A0ABU5NWQ4</accession>
<evidence type="ECO:0000313" key="7">
    <source>
        <dbReference type="EMBL" id="MEA1080236.1"/>
    </source>
</evidence>
<dbReference type="InterPro" id="IPR013767">
    <property type="entry name" value="PAS_fold"/>
</dbReference>
<sequence length="1146" mass="127402">MATSTAISARRAYRKFVVIAVLSTLIPLLSLLAGGTYLYNQALDNQVKFLQDEVNNLARVLAAFGDEAELRQALQSLDSARGLGQTGEVLVAGHDDGELQFLVAQKFEQRLQDLTVARNAKLAEPMQRALSGETGWMTGMDYDGEEVLAAFAPVQGTSLGVVAKIDEAEFSAPYWGAALFIAVLALPLMAAGSLWVVRTGSAVSAELRRKQISLEVLLSNVPGVVYRTDYEPPRALVFVSDGVEEFLGLRPAEVLQRRMNFWSRIDDGERVQKELEAQLSQGKSYDLTYRLRLANGRQRWVRDQGRRVQSDSGDYIEGFMADVDDTMRALERVGVSEQRYRALFDNANDGIFLMEGMAFTECNPRTGDLFGTAPENLVGKSPVDFSPDHQPDGTPSADRAAELIQRMETEQAIRFEWRHRRLDGQEFDAEVSLSKLVIDQRTLLLAVVRDITEQKSLARESAARHAILQSVFDNTTDAVFVKDDAGRYLYVNKAVSDLTGIERDAFVGCADRDIWPIASAWQAIEQQDQAVLDAGRTETIEEANPNDLSRSLLTTKGVVRDAQGERIGLFGISRDITDLKATHRRLGFLSQALDQAEDIVFVTDSNGYLEYVNGAFERVTGYTQTEALGRHAKLLKSDQHNAEFYQKLWSTLRSGNSFSSIFINRRKNGELFHNHQTITPVLSNSGETRHYLAVGKDLSERLNLEEKLYRASYFDPLTKGPNRLMLREELQAAIDHRDSGQTVAFMVIDLHRFQRINDTFGNSAGDRVLRKSMERIQHQVGDSAVVGRVGSDEFGVILRQVESPYELTRLAEKIQHAFSHAFNIEGRPVFTRVNVGISVAPDDGENAEDLLFSADSAMIEAKQAKPGSHRFFSQELRNRASRRLMIEDGLRGAVEKHQFELHYQPKVLASTGETVGAEALLRWRHPEMGWVSPGEFIPVAEETGLIVEIGYWVVGEACRMAAQLQKVGNSIPIAINLSPKQFDDPQLGDEIRRALESEGLASDQLECEITESTFVSNAEALNTNLGVLREIGVTLAIDDFGTGYSSLSHLKRLPVSVLKIDRSFIRDIAVSEDDQALVRSMVAIADSLSLTTVVEGVENEQQLSTIRRLGCDVVQGFYFSRGLPEPEFQKWISAGAAVSVRQGALY</sequence>
<dbReference type="Pfam" id="PF00990">
    <property type="entry name" value="GGDEF"/>
    <property type="match status" value="1"/>
</dbReference>
<dbReference type="InterPro" id="IPR043128">
    <property type="entry name" value="Rev_trsase/Diguanyl_cyclase"/>
</dbReference>
<feature type="domain" description="PAS" evidence="3">
    <location>
        <begin position="210"/>
        <end position="282"/>
    </location>
</feature>
<dbReference type="SMART" id="SM00091">
    <property type="entry name" value="PAS"/>
    <property type="match status" value="4"/>
</dbReference>
<dbReference type="PROSITE" id="PS50883">
    <property type="entry name" value="EAL"/>
    <property type="match status" value="1"/>
</dbReference>
<evidence type="ECO:0000259" key="3">
    <source>
        <dbReference type="PROSITE" id="PS50112"/>
    </source>
</evidence>
<comment type="caution">
    <text evidence="7">The sequence shown here is derived from an EMBL/GenBank/DDBJ whole genome shotgun (WGS) entry which is preliminary data.</text>
</comment>
<dbReference type="PROSITE" id="PS50887">
    <property type="entry name" value="GGDEF"/>
    <property type="match status" value="1"/>
</dbReference>
<dbReference type="PROSITE" id="PS50113">
    <property type="entry name" value="PAC"/>
    <property type="match status" value="1"/>
</dbReference>
<gene>
    <name evidence="7" type="ORF">U5822_06125</name>
</gene>
<evidence type="ECO:0000256" key="1">
    <source>
        <dbReference type="ARBA" id="ARBA00022777"/>
    </source>
</evidence>
<dbReference type="Pfam" id="PF13426">
    <property type="entry name" value="PAS_9"/>
    <property type="match status" value="1"/>
</dbReference>
<dbReference type="Gene3D" id="3.30.70.270">
    <property type="match status" value="1"/>
</dbReference>
<dbReference type="PANTHER" id="PTHR44757:SF2">
    <property type="entry name" value="BIOFILM ARCHITECTURE MAINTENANCE PROTEIN MBAA"/>
    <property type="match status" value="1"/>
</dbReference>
<dbReference type="RefSeq" id="WP_322854744.1">
    <property type="nucleotide sequence ID" value="NZ_JAYDCJ010000003.1"/>
</dbReference>
<dbReference type="NCBIfam" id="TIGR00229">
    <property type="entry name" value="sensory_box"/>
    <property type="match status" value="4"/>
</dbReference>
<dbReference type="Pfam" id="PF00563">
    <property type="entry name" value="EAL"/>
    <property type="match status" value="1"/>
</dbReference>
<keyword evidence="1" id="KW-0808">Transferase</keyword>
<dbReference type="Pfam" id="PF00989">
    <property type="entry name" value="PAS"/>
    <property type="match status" value="1"/>
</dbReference>
<dbReference type="PANTHER" id="PTHR44757">
    <property type="entry name" value="DIGUANYLATE CYCLASE DGCP"/>
    <property type="match status" value="1"/>
</dbReference>
<dbReference type="CDD" id="cd00130">
    <property type="entry name" value="PAS"/>
    <property type="match status" value="4"/>
</dbReference>
<dbReference type="InterPro" id="IPR001610">
    <property type="entry name" value="PAC"/>
</dbReference>
<dbReference type="Pfam" id="PF08447">
    <property type="entry name" value="PAS_3"/>
    <property type="match status" value="1"/>
</dbReference>
<dbReference type="InterPro" id="IPR035919">
    <property type="entry name" value="EAL_sf"/>
</dbReference>
<dbReference type="InterPro" id="IPR013656">
    <property type="entry name" value="PAS_4"/>
</dbReference>
<evidence type="ECO:0000259" key="6">
    <source>
        <dbReference type="PROSITE" id="PS50887"/>
    </source>
</evidence>
<keyword evidence="2" id="KW-0472">Membrane</keyword>
<evidence type="ECO:0000259" key="5">
    <source>
        <dbReference type="PROSITE" id="PS50883"/>
    </source>
</evidence>
<keyword evidence="2" id="KW-1133">Transmembrane helix</keyword>
<dbReference type="InterPro" id="IPR000160">
    <property type="entry name" value="GGDEF_dom"/>
</dbReference>
<dbReference type="NCBIfam" id="TIGR00254">
    <property type="entry name" value="GGDEF"/>
    <property type="match status" value="1"/>
</dbReference>
<dbReference type="Gene3D" id="3.30.450.20">
    <property type="entry name" value="PAS domain"/>
    <property type="match status" value="4"/>
</dbReference>
<dbReference type="SMART" id="SM00052">
    <property type="entry name" value="EAL"/>
    <property type="match status" value="1"/>
</dbReference>
<proteinExistence type="predicted"/>
<feature type="domain" description="EAL" evidence="5">
    <location>
        <begin position="883"/>
        <end position="1136"/>
    </location>
</feature>
<dbReference type="InterPro" id="IPR052155">
    <property type="entry name" value="Biofilm_reg_signaling"/>
</dbReference>
<name>A0ABU5NWQ4_9GAMM</name>
<dbReference type="InterPro" id="IPR029787">
    <property type="entry name" value="Nucleotide_cyclase"/>
</dbReference>
<dbReference type="SUPFAM" id="SSF141868">
    <property type="entry name" value="EAL domain-like"/>
    <property type="match status" value="1"/>
</dbReference>
<keyword evidence="2" id="KW-0812">Transmembrane</keyword>
<dbReference type="SUPFAM" id="SSF55785">
    <property type="entry name" value="PYP-like sensor domain (PAS domain)"/>
    <property type="match status" value="4"/>
</dbReference>
<reference evidence="7 8" key="1">
    <citation type="submission" date="2023-12" db="EMBL/GenBank/DDBJ databases">
        <title>Marinobacter qingdaonensis sp. nov., isolated from the intertidal sediment of Qingdao, PR China.</title>
        <authorList>
            <person name="Li Y."/>
        </authorList>
    </citation>
    <scope>NUCLEOTIDE SEQUENCE [LARGE SCALE GENOMIC DNA]</scope>
    <source>
        <strain evidence="7 8">ASW11-75</strain>
    </source>
</reference>
<organism evidence="7 8">
    <name type="scientific">Marinobacter qingdaonensis</name>
    <dbReference type="NCBI Taxonomy" id="3108486"/>
    <lineage>
        <taxon>Bacteria</taxon>
        <taxon>Pseudomonadati</taxon>
        <taxon>Pseudomonadota</taxon>
        <taxon>Gammaproteobacteria</taxon>
        <taxon>Pseudomonadales</taxon>
        <taxon>Marinobacteraceae</taxon>
        <taxon>Marinobacter</taxon>
    </lineage>
</organism>
<dbReference type="CDD" id="cd01949">
    <property type="entry name" value="GGDEF"/>
    <property type="match status" value="1"/>
</dbReference>
<evidence type="ECO:0000259" key="4">
    <source>
        <dbReference type="PROSITE" id="PS50113"/>
    </source>
</evidence>
<dbReference type="InterPro" id="IPR035965">
    <property type="entry name" value="PAS-like_dom_sf"/>
</dbReference>
<dbReference type="PROSITE" id="PS50112">
    <property type="entry name" value="PAS"/>
    <property type="match status" value="3"/>
</dbReference>
<feature type="domain" description="PAS" evidence="3">
    <location>
        <begin position="464"/>
        <end position="508"/>
    </location>
</feature>
<dbReference type="InterPro" id="IPR000700">
    <property type="entry name" value="PAS-assoc_C"/>
</dbReference>
<keyword evidence="1" id="KW-0418">Kinase</keyword>
<dbReference type="InterPro" id="IPR013655">
    <property type="entry name" value="PAS_fold_3"/>
</dbReference>
<dbReference type="CDD" id="cd01948">
    <property type="entry name" value="EAL"/>
    <property type="match status" value="1"/>
</dbReference>
<feature type="transmembrane region" description="Helical" evidence="2">
    <location>
        <begin position="16"/>
        <end position="39"/>
    </location>
</feature>
<dbReference type="Proteomes" id="UP001305746">
    <property type="component" value="Unassembled WGS sequence"/>
</dbReference>
<dbReference type="Pfam" id="PF08448">
    <property type="entry name" value="PAS_4"/>
    <property type="match status" value="1"/>
</dbReference>